<feature type="region of interest" description="Disordered" evidence="1">
    <location>
        <begin position="1"/>
        <end position="20"/>
    </location>
</feature>
<comment type="caution">
    <text evidence="3">The sequence shown here is derived from an EMBL/GenBank/DDBJ whole genome shotgun (WGS) entry which is preliminary data.</text>
</comment>
<reference evidence="3 4" key="1">
    <citation type="journal article" date="2019" name="Int. J. Syst. Evol. Microbiol.">
        <title>The Global Catalogue of Microorganisms (GCM) 10K type strain sequencing project: providing services to taxonomists for standard genome sequencing and annotation.</title>
        <authorList>
            <consortium name="The Broad Institute Genomics Platform"/>
            <consortium name="The Broad Institute Genome Sequencing Center for Infectious Disease"/>
            <person name="Wu L."/>
            <person name="Ma J."/>
        </authorList>
    </citation>
    <scope>NUCLEOTIDE SEQUENCE [LARGE SCALE GENOMIC DNA]</scope>
    <source>
        <strain evidence="3 4">DT55</strain>
    </source>
</reference>
<dbReference type="GeneID" id="79270019"/>
<evidence type="ECO:0000313" key="3">
    <source>
        <dbReference type="EMBL" id="MFC7096097.1"/>
    </source>
</evidence>
<dbReference type="InterPro" id="IPR040624">
    <property type="entry name" value="HalOD1"/>
</dbReference>
<sequence>MSHQHIRRTDSQQTLSADTRSADTLDVEYAAPEVAVVAAIAAVEGVDITAVDPRLHETFDTDALRLLAVHHGTEWTFAFDVDDHSIAVHGDGTVVVDDTAFSNAFVA</sequence>
<evidence type="ECO:0000259" key="2">
    <source>
        <dbReference type="Pfam" id="PF18545"/>
    </source>
</evidence>
<keyword evidence="4" id="KW-1185">Reference proteome</keyword>
<dbReference type="RefSeq" id="WP_276236417.1">
    <property type="nucleotide sequence ID" value="NZ_CP119989.1"/>
</dbReference>
<evidence type="ECO:0000313" key="4">
    <source>
        <dbReference type="Proteomes" id="UP001596388"/>
    </source>
</evidence>
<dbReference type="EMBL" id="JBHTAG010000002">
    <property type="protein sequence ID" value="MFC7096097.1"/>
    <property type="molecule type" value="Genomic_DNA"/>
</dbReference>
<accession>A0ABD5WUW3</accession>
<dbReference type="AlphaFoldDB" id="A0ABD5WUW3"/>
<dbReference type="Proteomes" id="UP001596388">
    <property type="component" value="Unassembled WGS sequence"/>
</dbReference>
<gene>
    <name evidence="3" type="ORF">ACFQKD_02170</name>
</gene>
<proteinExistence type="predicted"/>
<name>A0ABD5WUW3_9EURY</name>
<dbReference type="Pfam" id="PF18545">
    <property type="entry name" value="HalOD1"/>
    <property type="match status" value="1"/>
</dbReference>
<protein>
    <submittedName>
        <fullName evidence="3">HalOD1 output domain-containing protein</fullName>
    </submittedName>
</protein>
<feature type="domain" description="Halobacterial output" evidence="2">
    <location>
        <begin position="30"/>
        <end position="97"/>
    </location>
</feature>
<organism evidence="3 4">
    <name type="scientific">Halobaculum marinum</name>
    <dbReference type="NCBI Taxonomy" id="3031996"/>
    <lineage>
        <taxon>Archaea</taxon>
        <taxon>Methanobacteriati</taxon>
        <taxon>Methanobacteriota</taxon>
        <taxon>Stenosarchaea group</taxon>
        <taxon>Halobacteria</taxon>
        <taxon>Halobacteriales</taxon>
        <taxon>Haloferacaceae</taxon>
        <taxon>Halobaculum</taxon>
    </lineage>
</organism>
<evidence type="ECO:0000256" key="1">
    <source>
        <dbReference type="SAM" id="MobiDB-lite"/>
    </source>
</evidence>